<keyword evidence="2" id="KW-0732">Signal</keyword>
<feature type="compositionally biased region" description="Pro residues" evidence="1">
    <location>
        <begin position="58"/>
        <end position="78"/>
    </location>
</feature>
<feature type="region of interest" description="Disordered" evidence="1">
    <location>
        <begin position="58"/>
        <end position="84"/>
    </location>
</feature>
<evidence type="ECO:0000313" key="3">
    <source>
        <dbReference type="EMBL" id="GAA4237234.1"/>
    </source>
</evidence>
<reference evidence="4" key="1">
    <citation type="journal article" date="2019" name="Int. J. Syst. Evol. Microbiol.">
        <title>The Global Catalogue of Microorganisms (GCM) 10K type strain sequencing project: providing services to taxonomists for standard genome sequencing and annotation.</title>
        <authorList>
            <consortium name="The Broad Institute Genomics Platform"/>
            <consortium name="The Broad Institute Genome Sequencing Center for Infectious Disease"/>
            <person name="Wu L."/>
            <person name="Ma J."/>
        </authorList>
    </citation>
    <scope>NUCLEOTIDE SEQUENCE [LARGE SCALE GENOMIC DNA]</scope>
    <source>
        <strain evidence="4">JCM 17440</strain>
    </source>
</reference>
<dbReference type="InterPro" id="IPR051200">
    <property type="entry name" value="Host-pathogen_enzymatic-act"/>
</dbReference>
<dbReference type="EMBL" id="BAABAS010000016">
    <property type="protein sequence ID" value="GAA4237234.1"/>
    <property type="molecule type" value="Genomic_DNA"/>
</dbReference>
<protein>
    <recommendedName>
        <fullName evidence="5">YncE family protein</fullName>
    </recommendedName>
</protein>
<dbReference type="Proteomes" id="UP001501710">
    <property type="component" value="Unassembled WGS sequence"/>
</dbReference>
<dbReference type="SUPFAM" id="SSF51004">
    <property type="entry name" value="C-terminal (heme d1) domain of cytochrome cd1-nitrite reductase"/>
    <property type="match status" value="1"/>
</dbReference>
<evidence type="ECO:0000313" key="4">
    <source>
        <dbReference type="Proteomes" id="UP001501710"/>
    </source>
</evidence>
<dbReference type="PROSITE" id="PS51257">
    <property type="entry name" value="PROKAR_LIPOPROTEIN"/>
    <property type="match status" value="1"/>
</dbReference>
<dbReference type="InterPro" id="IPR015943">
    <property type="entry name" value="WD40/YVTN_repeat-like_dom_sf"/>
</dbReference>
<dbReference type="PANTHER" id="PTHR47197:SF3">
    <property type="entry name" value="DIHYDRO-HEME D1 DEHYDROGENASE"/>
    <property type="match status" value="1"/>
</dbReference>
<evidence type="ECO:0000256" key="2">
    <source>
        <dbReference type="SAM" id="SignalP"/>
    </source>
</evidence>
<feature type="chain" id="PRO_5046182579" description="YncE family protein" evidence="2">
    <location>
        <begin position="27"/>
        <end position="387"/>
    </location>
</feature>
<dbReference type="InterPro" id="IPR011048">
    <property type="entry name" value="Haem_d1_sf"/>
</dbReference>
<keyword evidence="4" id="KW-1185">Reference proteome</keyword>
<evidence type="ECO:0008006" key="5">
    <source>
        <dbReference type="Google" id="ProtNLM"/>
    </source>
</evidence>
<dbReference type="PANTHER" id="PTHR47197">
    <property type="entry name" value="PROTEIN NIRF"/>
    <property type="match status" value="1"/>
</dbReference>
<gene>
    <name evidence="3" type="ORF">GCM10022254_48850</name>
</gene>
<evidence type="ECO:0000256" key="1">
    <source>
        <dbReference type="SAM" id="MobiDB-lite"/>
    </source>
</evidence>
<comment type="caution">
    <text evidence="3">The sequence shown here is derived from an EMBL/GenBank/DDBJ whole genome shotgun (WGS) entry which is preliminary data.</text>
</comment>
<dbReference type="RefSeq" id="WP_344900475.1">
    <property type="nucleotide sequence ID" value="NZ_BAABAS010000016.1"/>
</dbReference>
<dbReference type="Gene3D" id="2.130.10.10">
    <property type="entry name" value="YVTN repeat-like/Quinoprotein amine dehydrogenase"/>
    <property type="match status" value="1"/>
</dbReference>
<feature type="signal peptide" evidence="2">
    <location>
        <begin position="1"/>
        <end position="26"/>
    </location>
</feature>
<accession>A0ABP8CBR8</accession>
<sequence>MGCGGRSRAAAFRIAVALTLSAGAVAGCESSVPFYPPGKGPRDGPVVGLGAPAPYLPARPGAPPTAPLPEPAPAPAPDRPGGGRRARLYVAKGRVIDIVDLRTLRIVGHLRTGMVASQIVPSWDLRRWWAADRAHGVLVPVSAGGPGRPVWVTGAVRLYFSPDGHDALVLAQTPNRIDVRDRATMLPRASVPLPCRAGHAGFTLDGSTLVATCASTGTLVRVDRATRRVTGTIRLPRGARPGDLRLSPDGTAFHIADPATGGLWLVDARRFALLGFVPTAPGARGLAISRDARRLFVVGGGVLTAVDFATQRVTSRGPLPGRGSPVPGGVSPDGTALWLADPTGLVYAVSTSTGRVLRTFRISGRPVGLCVHPPPGRYSLGGTGVYR</sequence>
<name>A0ABP8CBR8_9ACTN</name>
<organism evidence="3 4">
    <name type="scientific">Actinomadura meridiana</name>
    <dbReference type="NCBI Taxonomy" id="559626"/>
    <lineage>
        <taxon>Bacteria</taxon>
        <taxon>Bacillati</taxon>
        <taxon>Actinomycetota</taxon>
        <taxon>Actinomycetes</taxon>
        <taxon>Streptosporangiales</taxon>
        <taxon>Thermomonosporaceae</taxon>
        <taxon>Actinomadura</taxon>
    </lineage>
</organism>
<proteinExistence type="predicted"/>